<protein>
    <submittedName>
        <fullName evidence="2">GAF domain-containing protein</fullName>
    </submittedName>
</protein>
<dbReference type="AlphaFoldDB" id="A0A2S6GIV3"/>
<keyword evidence="3" id="KW-1185">Reference proteome</keyword>
<comment type="caution">
    <text evidence="2">The sequence shown here is derived from an EMBL/GenBank/DDBJ whole genome shotgun (WGS) entry which is preliminary data.</text>
</comment>
<evidence type="ECO:0000313" key="2">
    <source>
        <dbReference type="EMBL" id="PPK65164.1"/>
    </source>
</evidence>
<sequence length="459" mass="47987">MSNASREQVSDHGSARWEALLARITHSSASALVSVCATGDPRSTPGADGVIETAALVRAVLEAGARATRCLPAAPSGVPATTEDTLAEALALTVAMVRDSARHIRESALRERWAAASACASVQLFYGGGQRPLDQLTDRAAEAAEADFGTLTLLSDSGVLRVRAVTGSLAADLTAGTSPHPVHSLAARVVRAGKALLAEAYPEARAIGPVAMVPLRWGDRVTGALAVGRTPGGPPFTPVDLRHLGAFAGQVAGAIEFAWSSAAHDQSEHRDEVDTAVAALTDAVVGDLFAVGLGLRNLIGTGTPPAHRERLTEHIDSLTATASRVRDFFAAEFPRRRHPVPLSLRLLATADAAELVIDTPVRVALADNITRMCPPGLADDIIAVARDALTTVAHARLVELCVDFDGDTFAVAVQDDGAPTVARSRLVAVLRDLSDGSRSVRQTRGVDGTRVFVWTARLP</sequence>
<dbReference type="EMBL" id="PTIX01000015">
    <property type="protein sequence ID" value="PPK65164.1"/>
    <property type="molecule type" value="Genomic_DNA"/>
</dbReference>
<gene>
    <name evidence="2" type="ORF">CLV40_11511</name>
</gene>
<evidence type="ECO:0000259" key="1">
    <source>
        <dbReference type="SMART" id="SM00065"/>
    </source>
</evidence>
<dbReference type="Gene3D" id="3.30.450.40">
    <property type="match status" value="1"/>
</dbReference>
<name>A0A2S6GIV3_9PSEU</name>
<dbReference type="SMART" id="SM00065">
    <property type="entry name" value="GAF"/>
    <property type="match status" value="1"/>
</dbReference>
<proteinExistence type="predicted"/>
<organism evidence="2 3">
    <name type="scientific">Actinokineospora auranticolor</name>
    <dbReference type="NCBI Taxonomy" id="155976"/>
    <lineage>
        <taxon>Bacteria</taxon>
        <taxon>Bacillati</taxon>
        <taxon>Actinomycetota</taxon>
        <taxon>Actinomycetes</taxon>
        <taxon>Pseudonocardiales</taxon>
        <taxon>Pseudonocardiaceae</taxon>
        <taxon>Actinokineospora</taxon>
    </lineage>
</organism>
<evidence type="ECO:0000313" key="3">
    <source>
        <dbReference type="Proteomes" id="UP000239203"/>
    </source>
</evidence>
<dbReference type="Pfam" id="PF13185">
    <property type="entry name" value="GAF_2"/>
    <property type="match status" value="1"/>
</dbReference>
<accession>A0A2S6GIV3</accession>
<dbReference type="Proteomes" id="UP000239203">
    <property type="component" value="Unassembled WGS sequence"/>
</dbReference>
<dbReference type="RefSeq" id="WP_104481266.1">
    <property type="nucleotide sequence ID" value="NZ_CP154825.1"/>
</dbReference>
<reference evidence="2 3" key="1">
    <citation type="submission" date="2018-02" db="EMBL/GenBank/DDBJ databases">
        <title>Genomic Encyclopedia of Archaeal and Bacterial Type Strains, Phase II (KMG-II): from individual species to whole genera.</title>
        <authorList>
            <person name="Goeker M."/>
        </authorList>
    </citation>
    <scope>NUCLEOTIDE SEQUENCE [LARGE SCALE GENOMIC DNA]</scope>
    <source>
        <strain evidence="2 3">YU 961-1</strain>
    </source>
</reference>
<dbReference type="SUPFAM" id="SSF55781">
    <property type="entry name" value="GAF domain-like"/>
    <property type="match status" value="1"/>
</dbReference>
<dbReference type="InterPro" id="IPR029016">
    <property type="entry name" value="GAF-like_dom_sf"/>
</dbReference>
<feature type="domain" description="GAF" evidence="1">
    <location>
        <begin position="128"/>
        <end position="265"/>
    </location>
</feature>
<dbReference type="OrthoDB" id="3710484at2"/>
<dbReference type="InterPro" id="IPR003018">
    <property type="entry name" value="GAF"/>
</dbReference>